<evidence type="ECO:0000256" key="5">
    <source>
        <dbReference type="ARBA" id="ARBA00022729"/>
    </source>
</evidence>
<name>A0A8X6LI81_TRICU</name>
<evidence type="ECO:0000259" key="9">
    <source>
        <dbReference type="Pfam" id="PF00149"/>
    </source>
</evidence>
<dbReference type="AlphaFoldDB" id="A0A8X6LI81"/>
<dbReference type="InterPro" id="IPR008334">
    <property type="entry name" value="5'-Nucleotdase_C"/>
</dbReference>
<reference evidence="11" key="1">
    <citation type="submission" date="2020-07" db="EMBL/GenBank/DDBJ databases">
        <title>Multicomponent nature underlies the extraordinary mechanical properties of spider dragline silk.</title>
        <authorList>
            <person name="Kono N."/>
            <person name="Nakamura H."/>
            <person name="Mori M."/>
            <person name="Yoshida Y."/>
            <person name="Ohtoshi R."/>
            <person name="Malay A.D."/>
            <person name="Moran D.A.P."/>
            <person name="Tomita M."/>
            <person name="Numata K."/>
            <person name="Arakawa K."/>
        </authorList>
    </citation>
    <scope>NUCLEOTIDE SEQUENCE</scope>
</reference>
<evidence type="ECO:0000256" key="6">
    <source>
        <dbReference type="ARBA" id="ARBA00022741"/>
    </source>
</evidence>
<dbReference type="PROSITE" id="PS00785">
    <property type="entry name" value="5_NUCLEOTIDASE_1"/>
    <property type="match status" value="1"/>
</dbReference>
<feature type="domain" description="5'-Nucleotidase C-terminal" evidence="10">
    <location>
        <begin position="338"/>
        <end position="515"/>
    </location>
</feature>
<keyword evidence="6 8" id="KW-0547">Nucleotide-binding</keyword>
<dbReference type="PRINTS" id="PR01607">
    <property type="entry name" value="APYRASEFAMLY"/>
</dbReference>
<accession>A0A8X6LI81</accession>
<dbReference type="InterPro" id="IPR029052">
    <property type="entry name" value="Metallo-depent_PP-like"/>
</dbReference>
<proteinExistence type="inferred from homology"/>
<comment type="caution">
    <text evidence="11">The sequence shown here is derived from an EMBL/GenBank/DDBJ whole genome shotgun (WGS) entry which is preliminary data.</text>
</comment>
<dbReference type="Gene3D" id="3.90.780.10">
    <property type="entry name" value="5'-Nucleotidase, C-terminal domain"/>
    <property type="match status" value="1"/>
</dbReference>
<keyword evidence="7 8" id="KW-0378">Hydrolase</keyword>
<dbReference type="SUPFAM" id="SSF55816">
    <property type="entry name" value="5'-nucleotidase (syn. UDP-sugar hydrolase), C-terminal domain"/>
    <property type="match status" value="1"/>
</dbReference>
<dbReference type="GO" id="GO:0006196">
    <property type="term" value="P:AMP catabolic process"/>
    <property type="evidence" value="ECO:0007669"/>
    <property type="project" value="TreeGrafter"/>
</dbReference>
<feature type="chain" id="PRO_5036515034" description="5'-nucleotidase" evidence="8">
    <location>
        <begin position="22"/>
        <end position="642"/>
    </location>
</feature>
<dbReference type="CDD" id="cd07409">
    <property type="entry name" value="MPP_CD73_N"/>
    <property type="match status" value="1"/>
</dbReference>
<evidence type="ECO:0000256" key="3">
    <source>
        <dbReference type="ARBA" id="ARBA00012643"/>
    </source>
</evidence>
<evidence type="ECO:0000256" key="8">
    <source>
        <dbReference type="RuleBase" id="RU362119"/>
    </source>
</evidence>
<evidence type="ECO:0000256" key="1">
    <source>
        <dbReference type="ARBA" id="ARBA00000815"/>
    </source>
</evidence>
<evidence type="ECO:0000256" key="4">
    <source>
        <dbReference type="ARBA" id="ARBA00022723"/>
    </source>
</evidence>
<dbReference type="Gene3D" id="3.60.21.10">
    <property type="match status" value="1"/>
</dbReference>
<comment type="catalytic activity">
    <reaction evidence="1">
        <text>a ribonucleoside 5'-phosphate + H2O = a ribonucleoside + phosphate</text>
        <dbReference type="Rhea" id="RHEA:12484"/>
        <dbReference type="ChEBI" id="CHEBI:15377"/>
        <dbReference type="ChEBI" id="CHEBI:18254"/>
        <dbReference type="ChEBI" id="CHEBI:43474"/>
        <dbReference type="ChEBI" id="CHEBI:58043"/>
        <dbReference type="EC" id="3.1.3.5"/>
    </reaction>
</comment>
<dbReference type="Proteomes" id="UP000887116">
    <property type="component" value="Unassembled WGS sequence"/>
</dbReference>
<evidence type="ECO:0000259" key="10">
    <source>
        <dbReference type="Pfam" id="PF02872"/>
    </source>
</evidence>
<dbReference type="FunFam" id="3.90.780.10:FF:000001">
    <property type="entry name" value="NT5E isoform 3"/>
    <property type="match status" value="1"/>
</dbReference>
<dbReference type="GO" id="GO:0000166">
    <property type="term" value="F:nucleotide binding"/>
    <property type="evidence" value="ECO:0007669"/>
    <property type="project" value="UniProtKB-KW"/>
</dbReference>
<keyword evidence="5 8" id="KW-0732">Signal</keyword>
<dbReference type="GO" id="GO:0005886">
    <property type="term" value="C:plasma membrane"/>
    <property type="evidence" value="ECO:0007669"/>
    <property type="project" value="TreeGrafter"/>
</dbReference>
<evidence type="ECO:0000256" key="2">
    <source>
        <dbReference type="ARBA" id="ARBA00006654"/>
    </source>
</evidence>
<keyword evidence="12" id="KW-1185">Reference proteome</keyword>
<dbReference type="PANTHER" id="PTHR11575">
    <property type="entry name" value="5'-NUCLEOTIDASE-RELATED"/>
    <property type="match status" value="1"/>
</dbReference>
<feature type="signal peptide" evidence="8">
    <location>
        <begin position="1"/>
        <end position="21"/>
    </location>
</feature>
<comment type="similarity">
    <text evidence="2 8">Belongs to the 5'-nucleotidase family.</text>
</comment>
<sequence length="642" mass="71191">MGDMFNSGAILFIILTTSVISSNCFNLTLLHTNDVHSHFIEFNAHGGRCVDKLKEQKQCFGGFARQVSKIREIRSNRDNVLFLNGGDFYQGTVWYTLHRWQIVADLVNTLGIDVMSLGNHEFDDGLKGLFPFLKNLKPKVTVCNINSSKVPEFAEYVQPSIIIEIGGEKIGVIGYLTPETKYLSSTGDLEFEDEVACIKREARRLATEEGLTKIMAVGHSGYAVDQSIAKEVPEIDIVVGGHTNTFLYTGTPPSIEEPQGPYPQVIEREDGSQALVVQDFAFGKYLGFLEVEFDSEGKISGWQGNPILLDSSVPEDPEILELLEPYGLEVKRRVRQTVGHTNVLLRGDRLTCRMKECNLGNFLADASLDYFIEQPTEKGWNFVAVALWNSGGIRSSIDERMNEGNVTFEDVISVAPFGNTMDVVALKGKYLRQVLETSMRDYDLDSIDPPGSFLQVSGLRLTFNVSEPVGSRLIEAYVRCADCRVPQYQPLEDEKVYWVVMSTYMTKGGDGFAIIQENAIANRNTDELDIDIIIKYAQKRSPITTGLENRITVLSARDNEIPSETQSFTTTESHIPATTGVAETDIATDVVTENANDNLKPPSSMLNNIISEIDSGLEIVKTNLQEAGEKANKLIGIKFPTG</sequence>
<dbReference type="Pfam" id="PF02872">
    <property type="entry name" value="5_nucleotid_C"/>
    <property type="match status" value="1"/>
</dbReference>
<dbReference type="SUPFAM" id="SSF56300">
    <property type="entry name" value="Metallo-dependent phosphatases"/>
    <property type="match status" value="1"/>
</dbReference>
<evidence type="ECO:0000313" key="11">
    <source>
        <dbReference type="EMBL" id="GFR11786.1"/>
    </source>
</evidence>
<dbReference type="InterPro" id="IPR006179">
    <property type="entry name" value="5_nucleotidase/apyrase"/>
</dbReference>
<dbReference type="InterPro" id="IPR006146">
    <property type="entry name" value="5'-Nucleotdase_CS"/>
</dbReference>
<dbReference type="EMBL" id="BMAO01006817">
    <property type="protein sequence ID" value="GFR11786.1"/>
    <property type="molecule type" value="Genomic_DNA"/>
</dbReference>
<dbReference type="GO" id="GO:0008253">
    <property type="term" value="F:5'-nucleotidase activity"/>
    <property type="evidence" value="ECO:0007669"/>
    <property type="project" value="UniProtKB-EC"/>
</dbReference>
<protein>
    <recommendedName>
        <fullName evidence="3">5'-nucleotidase</fullName>
        <ecNumber evidence="3">3.1.3.5</ecNumber>
    </recommendedName>
</protein>
<evidence type="ECO:0000256" key="7">
    <source>
        <dbReference type="ARBA" id="ARBA00022801"/>
    </source>
</evidence>
<dbReference type="EC" id="3.1.3.5" evidence="3"/>
<dbReference type="GO" id="GO:0046872">
    <property type="term" value="F:metal ion binding"/>
    <property type="evidence" value="ECO:0007669"/>
    <property type="project" value="UniProtKB-KW"/>
</dbReference>
<dbReference type="PANTHER" id="PTHR11575:SF24">
    <property type="entry name" value="5'-NUCLEOTIDASE"/>
    <property type="match status" value="1"/>
</dbReference>
<dbReference type="InterPro" id="IPR004843">
    <property type="entry name" value="Calcineurin-like_PHP"/>
</dbReference>
<keyword evidence="4" id="KW-0479">Metal-binding</keyword>
<dbReference type="InterPro" id="IPR036907">
    <property type="entry name" value="5'-Nucleotdase_C_sf"/>
</dbReference>
<feature type="domain" description="Calcineurin-like phosphoesterase" evidence="9">
    <location>
        <begin position="28"/>
        <end position="243"/>
    </location>
</feature>
<dbReference type="OrthoDB" id="7722975at2759"/>
<dbReference type="FunFam" id="3.60.21.10:FF:000020">
    <property type="entry name" value="NT5E isoform 4"/>
    <property type="match status" value="1"/>
</dbReference>
<organism evidence="11 12">
    <name type="scientific">Trichonephila clavata</name>
    <name type="common">Joro spider</name>
    <name type="synonym">Nephila clavata</name>
    <dbReference type="NCBI Taxonomy" id="2740835"/>
    <lineage>
        <taxon>Eukaryota</taxon>
        <taxon>Metazoa</taxon>
        <taxon>Ecdysozoa</taxon>
        <taxon>Arthropoda</taxon>
        <taxon>Chelicerata</taxon>
        <taxon>Arachnida</taxon>
        <taxon>Araneae</taxon>
        <taxon>Araneomorphae</taxon>
        <taxon>Entelegynae</taxon>
        <taxon>Araneoidea</taxon>
        <taxon>Nephilidae</taxon>
        <taxon>Trichonephila</taxon>
    </lineage>
</organism>
<dbReference type="Pfam" id="PF00149">
    <property type="entry name" value="Metallophos"/>
    <property type="match status" value="1"/>
</dbReference>
<gene>
    <name evidence="11" type="ORF">TNCT_166241</name>
</gene>
<evidence type="ECO:0000313" key="12">
    <source>
        <dbReference type="Proteomes" id="UP000887116"/>
    </source>
</evidence>